<evidence type="ECO:0000313" key="1">
    <source>
        <dbReference type="EMBL" id="RNA22143.1"/>
    </source>
</evidence>
<proteinExistence type="predicted"/>
<keyword evidence="2" id="KW-1185">Reference proteome</keyword>
<evidence type="ECO:0000313" key="2">
    <source>
        <dbReference type="Proteomes" id="UP000276133"/>
    </source>
</evidence>
<organism evidence="1 2">
    <name type="scientific">Brachionus plicatilis</name>
    <name type="common">Marine rotifer</name>
    <name type="synonym">Brachionus muelleri</name>
    <dbReference type="NCBI Taxonomy" id="10195"/>
    <lineage>
        <taxon>Eukaryota</taxon>
        <taxon>Metazoa</taxon>
        <taxon>Spiralia</taxon>
        <taxon>Gnathifera</taxon>
        <taxon>Rotifera</taxon>
        <taxon>Eurotatoria</taxon>
        <taxon>Monogononta</taxon>
        <taxon>Pseudotrocha</taxon>
        <taxon>Ploima</taxon>
        <taxon>Brachionidae</taxon>
        <taxon>Brachionus</taxon>
    </lineage>
</organism>
<comment type="caution">
    <text evidence="1">The sequence shown here is derived from an EMBL/GenBank/DDBJ whole genome shotgun (WGS) entry which is preliminary data.</text>
</comment>
<sequence length="61" mass="7200">MVIVFSKKKLQYLIKSISLLIRHSFSALHIFLSMEESFLKLFKARIKKITIETKIDDCQQV</sequence>
<dbReference type="Proteomes" id="UP000276133">
    <property type="component" value="Unassembled WGS sequence"/>
</dbReference>
<gene>
    <name evidence="1" type="ORF">BpHYR1_051873</name>
</gene>
<reference evidence="1 2" key="1">
    <citation type="journal article" date="2018" name="Sci. Rep.">
        <title>Genomic signatures of local adaptation to the degree of environmental predictability in rotifers.</title>
        <authorList>
            <person name="Franch-Gras L."/>
            <person name="Hahn C."/>
            <person name="Garcia-Roger E.M."/>
            <person name="Carmona M.J."/>
            <person name="Serra M."/>
            <person name="Gomez A."/>
        </authorList>
    </citation>
    <scope>NUCLEOTIDE SEQUENCE [LARGE SCALE GENOMIC DNA]</scope>
    <source>
        <strain evidence="1">HYR1</strain>
    </source>
</reference>
<accession>A0A3M7REY9</accession>
<dbReference type="EMBL" id="REGN01003526">
    <property type="protein sequence ID" value="RNA22143.1"/>
    <property type="molecule type" value="Genomic_DNA"/>
</dbReference>
<protein>
    <submittedName>
        <fullName evidence="1">Uncharacterized protein</fullName>
    </submittedName>
</protein>
<dbReference type="AlphaFoldDB" id="A0A3M7REY9"/>
<name>A0A3M7REY9_BRAPC</name>